<dbReference type="GO" id="GO:0008251">
    <property type="term" value="F:tRNA-specific adenosine deaminase activity"/>
    <property type="evidence" value="ECO:0000318"/>
    <property type="project" value="GO_Central"/>
</dbReference>
<dbReference type="InParanoid" id="A0A804ILC7"/>
<name>A0A804ILC7_MUSAM</name>
<dbReference type="GO" id="GO:0006396">
    <property type="term" value="P:RNA processing"/>
    <property type="evidence" value="ECO:0000318"/>
    <property type="project" value="GO_Central"/>
</dbReference>
<dbReference type="GeneID" id="103980686"/>
<evidence type="ECO:0000313" key="3">
    <source>
        <dbReference type="Proteomes" id="UP000012960"/>
    </source>
</evidence>
<organism evidence="2 3">
    <name type="scientific">Musa acuminata subsp. malaccensis</name>
    <name type="common">Wild banana</name>
    <name type="synonym">Musa malaccensis</name>
    <dbReference type="NCBI Taxonomy" id="214687"/>
    <lineage>
        <taxon>Eukaryota</taxon>
        <taxon>Viridiplantae</taxon>
        <taxon>Streptophyta</taxon>
        <taxon>Embryophyta</taxon>
        <taxon>Tracheophyta</taxon>
        <taxon>Spermatophyta</taxon>
        <taxon>Magnoliopsida</taxon>
        <taxon>Liliopsida</taxon>
        <taxon>Zingiberales</taxon>
        <taxon>Musaceae</taxon>
        <taxon>Musa</taxon>
    </lineage>
</organism>
<dbReference type="InterPro" id="IPR002466">
    <property type="entry name" value="A_deamin"/>
</dbReference>
<dbReference type="PROSITE" id="PS50141">
    <property type="entry name" value="A_DEAMIN_EDITASE"/>
    <property type="match status" value="1"/>
</dbReference>
<dbReference type="Gramene" id="Ma04_t05480.2">
    <property type="protein sequence ID" value="Ma04_p05480.2"/>
    <property type="gene ID" value="Ma04_g05480"/>
</dbReference>
<dbReference type="FunCoup" id="A0A804ILC7">
    <property type="interactions" value="2601"/>
</dbReference>
<dbReference type="GO" id="GO:0003725">
    <property type="term" value="F:double-stranded RNA binding"/>
    <property type="evidence" value="ECO:0000318"/>
    <property type="project" value="GO_Central"/>
</dbReference>
<reference evidence="2" key="1">
    <citation type="submission" date="2021-05" db="UniProtKB">
        <authorList>
            <consortium name="EnsemblPlants"/>
        </authorList>
    </citation>
    <scope>IDENTIFICATION</scope>
    <source>
        <strain evidence="2">subsp. malaccensis</strain>
    </source>
</reference>
<dbReference type="Proteomes" id="UP000012960">
    <property type="component" value="Unplaced"/>
</dbReference>
<dbReference type="AlphaFoldDB" id="A0A804ILC7"/>
<dbReference type="PANTHER" id="PTHR10910:SF62">
    <property type="entry name" value="AT07585P-RELATED"/>
    <property type="match status" value="1"/>
</dbReference>
<proteinExistence type="predicted"/>
<dbReference type="Pfam" id="PF02137">
    <property type="entry name" value="A_deamin"/>
    <property type="match status" value="1"/>
</dbReference>
<dbReference type="GO" id="GO:0003726">
    <property type="term" value="F:double-stranded RNA adenosine deaminase activity"/>
    <property type="evidence" value="ECO:0000318"/>
    <property type="project" value="GO_Central"/>
</dbReference>
<dbReference type="OMA" id="HPKKITY"/>
<sequence length="440" mass="48463">MSSRLPLACPSLSEWDEEPEKSRWGEKVSEAVLSLYRSLPKKGKPQGRETTVVAAFLLSSPTQGLEVVALGTGTKCIGGSLLSPTGDVVNDSHAEIIARRSLLRYFYAEIERLDRIHQTSRDDVGFADASKSAFGLDTSCCGQTKYRMNPGWGLHLYITQLPCGVFSYPTLQPRELPVQTDLSAKIGGSSGSAESNGFQNGKSQIKESDHFPSDYPQISTIVQRKPGRGDTTYSMSCFNKITRWNVVGVQGALLFHILQPVYLSTLTVGFSPCDGLQKSVKTNYLEKAIYDCMERLHIKLTKPFHLNKPCIIEAPIPADRLQQSNGDETNLTCGYSICWNKSGLYEVVLGTTGRKQGTSAKGALSPSTESSLCKRRLLEVFVSLQSRLSLQLQSAEISYHGLKAMAHEYQSSLKMLRESPAFSSWHLKPSNLEMFAISGQ</sequence>
<evidence type="ECO:0000259" key="1">
    <source>
        <dbReference type="PROSITE" id="PS50141"/>
    </source>
</evidence>
<dbReference type="OrthoDB" id="10268011at2759"/>
<dbReference type="SMART" id="SM00552">
    <property type="entry name" value="ADEAMc"/>
    <property type="match status" value="1"/>
</dbReference>
<dbReference type="GO" id="GO:0005730">
    <property type="term" value="C:nucleolus"/>
    <property type="evidence" value="ECO:0000318"/>
    <property type="project" value="GO_Central"/>
</dbReference>
<dbReference type="PANTHER" id="PTHR10910">
    <property type="entry name" value="EUKARYOTE SPECIFIC DSRNA BINDING PROTEIN"/>
    <property type="match status" value="1"/>
</dbReference>
<dbReference type="EnsemblPlants" id="Ma04_t05480.2">
    <property type="protein sequence ID" value="Ma04_p05480.2"/>
    <property type="gene ID" value="Ma04_g05480"/>
</dbReference>
<dbReference type="GO" id="GO:0005737">
    <property type="term" value="C:cytoplasm"/>
    <property type="evidence" value="ECO:0000318"/>
    <property type="project" value="GO_Central"/>
</dbReference>
<protein>
    <recommendedName>
        <fullName evidence="1">A to I editase domain-containing protein</fullName>
    </recommendedName>
</protein>
<dbReference type="GO" id="GO:0006382">
    <property type="term" value="P:adenosine to inosine editing"/>
    <property type="evidence" value="ECO:0000318"/>
    <property type="project" value="GO_Central"/>
</dbReference>
<evidence type="ECO:0000313" key="2">
    <source>
        <dbReference type="EnsemblPlants" id="Ma04_p05480.2"/>
    </source>
</evidence>
<keyword evidence="3" id="KW-1185">Reference proteome</keyword>
<feature type="domain" description="A to I editase" evidence="1">
    <location>
        <begin position="69"/>
        <end position="435"/>
    </location>
</feature>
<accession>A0A804ILC7</accession>